<reference evidence="5" key="1">
    <citation type="submission" date="2020-12" db="EMBL/GenBank/DDBJ databases">
        <title>Clostridium thailandense sp. nov., a novel acetogenic bacterium isolated from peat land soil in Thailand.</title>
        <authorList>
            <person name="Chaikitkaew S."/>
            <person name="Birkeland N.K."/>
        </authorList>
    </citation>
    <scope>NUCLEOTIDE SEQUENCE</scope>
    <source>
        <strain evidence="5">DSM 17425</strain>
    </source>
</reference>
<comment type="similarity">
    <text evidence="1">Belongs to the GTP cyclohydrolase I type 2/NIF3 family.</text>
</comment>
<gene>
    <name evidence="5" type="ORF">I6U51_17835</name>
</gene>
<feature type="binding site" evidence="4">
    <location>
        <position position="84"/>
    </location>
    <ligand>
        <name>a divalent metal cation</name>
        <dbReference type="ChEBI" id="CHEBI:60240"/>
        <label>1</label>
    </ligand>
</feature>
<dbReference type="RefSeq" id="WP_211143908.1">
    <property type="nucleotide sequence ID" value="NZ_JAEEGB010000026.1"/>
</dbReference>
<keyword evidence="3 4" id="KW-0479">Metal-binding</keyword>
<dbReference type="Proteomes" id="UP000622687">
    <property type="component" value="Unassembled WGS sequence"/>
</dbReference>
<dbReference type="AlphaFoldDB" id="A0A934I1E1"/>
<organism evidence="5 6">
    <name type="scientific">Clostridium aciditolerans</name>
    <dbReference type="NCBI Taxonomy" id="339861"/>
    <lineage>
        <taxon>Bacteria</taxon>
        <taxon>Bacillati</taxon>
        <taxon>Bacillota</taxon>
        <taxon>Clostridia</taxon>
        <taxon>Eubacteriales</taxon>
        <taxon>Clostridiaceae</taxon>
        <taxon>Clostridium</taxon>
    </lineage>
</organism>
<comment type="caution">
    <text evidence="5">The sequence shown here is derived from an EMBL/GenBank/DDBJ whole genome shotgun (WGS) entry which is preliminary data.</text>
</comment>
<feature type="binding site" evidence="4">
    <location>
        <position position="253"/>
    </location>
    <ligand>
        <name>a divalent metal cation</name>
        <dbReference type="ChEBI" id="CHEBI:60240"/>
        <label>1</label>
    </ligand>
</feature>
<dbReference type="PANTHER" id="PTHR13799:SF14">
    <property type="entry name" value="GTP CYCLOHYDROLASE 1 TYPE 2 HOMOLOG"/>
    <property type="match status" value="1"/>
</dbReference>
<dbReference type="InterPro" id="IPR036069">
    <property type="entry name" value="DUF34/NIF3_sf"/>
</dbReference>
<feature type="binding site" evidence="4">
    <location>
        <position position="249"/>
    </location>
    <ligand>
        <name>a divalent metal cation</name>
        <dbReference type="ChEBI" id="CHEBI:60240"/>
        <label>1</label>
    </ligand>
</feature>
<dbReference type="Gene3D" id="3.40.1390.30">
    <property type="entry name" value="NIF3 (NGG1p interacting factor 3)-like"/>
    <property type="match status" value="2"/>
</dbReference>
<evidence type="ECO:0000313" key="6">
    <source>
        <dbReference type="Proteomes" id="UP000622687"/>
    </source>
</evidence>
<dbReference type="PANTHER" id="PTHR13799">
    <property type="entry name" value="NGG1 INTERACTING FACTOR 3"/>
    <property type="match status" value="1"/>
</dbReference>
<evidence type="ECO:0000256" key="4">
    <source>
        <dbReference type="PIRSR" id="PIRSR602678-1"/>
    </source>
</evidence>
<sequence length="283" mass="32292">MKSIELYNCLERDFILKGLKDDWARHMGELDDYISVNFKERSMGLVCDFANEINKVYAAVFPTEKIMQKIIDDGARDAMLFLHHPSIWDIRRAPKTFYQMDRGLLEKFRENRISIYNLHTPLDNFSEYSTSKTLADALDIEIEKTFVEYYGGLCGVIGKTKCKNMKELNDKFSEIVGHDTRLYLYGDNNIKNGRVAVVAGGGNSADIVSEMIENKVNVLITGISANNEYSAEVHELEQKNCINVLGGTHYSTEKFACQKMCDYFEKLGLASTFIEGEPVYEDM</sequence>
<dbReference type="GO" id="GO:0005737">
    <property type="term" value="C:cytoplasm"/>
    <property type="evidence" value="ECO:0007669"/>
    <property type="project" value="TreeGrafter"/>
</dbReference>
<protein>
    <recommendedName>
        <fullName evidence="2">GTP cyclohydrolase 1 type 2 homolog</fullName>
    </recommendedName>
</protein>
<dbReference type="Pfam" id="PF01784">
    <property type="entry name" value="DUF34_NIF3"/>
    <property type="match status" value="1"/>
</dbReference>
<evidence type="ECO:0000256" key="2">
    <source>
        <dbReference type="ARBA" id="ARBA00022112"/>
    </source>
</evidence>
<evidence type="ECO:0000256" key="1">
    <source>
        <dbReference type="ARBA" id="ARBA00006964"/>
    </source>
</evidence>
<keyword evidence="6" id="KW-1185">Reference proteome</keyword>
<dbReference type="GO" id="GO:0046872">
    <property type="term" value="F:metal ion binding"/>
    <property type="evidence" value="ECO:0007669"/>
    <property type="project" value="UniProtKB-KW"/>
</dbReference>
<feature type="binding site" evidence="4">
    <location>
        <position position="123"/>
    </location>
    <ligand>
        <name>a divalent metal cation</name>
        <dbReference type="ChEBI" id="CHEBI:60240"/>
        <label>1</label>
    </ligand>
</feature>
<proteinExistence type="inferred from homology"/>
<name>A0A934I1E1_9CLOT</name>
<evidence type="ECO:0000256" key="3">
    <source>
        <dbReference type="ARBA" id="ARBA00022723"/>
    </source>
</evidence>
<accession>A0A934I1E1</accession>
<evidence type="ECO:0000313" key="5">
    <source>
        <dbReference type="EMBL" id="MBI6874538.1"/>
    </source>
</evidence>
<dbReference type="EMBL" id="JAEEGB010000026">
    <property type="protein sequence ID" value="MBI6874538.1"/>
    <property type="molecule type" value="Genomic_DNA"/>
</dbReference>
<dbReference type="SUPFAM" id="SSF102705">
    <property type="entry name" value="NIF3 (NGG1p interacting factor 3)-like"/>
    <property type="match status" value="1"/>
</dbReference>
<feature type="binding site" evidence="4">
    <location>
        <position position="83"/>
    </location>
    <ligand>
        <name>a divalent metal cation</name>
        <dbReference type="ChEBI" id="CHEBI:60240"/>
        <label>1</label>
    </ligand>
</feature>
<dbReference type="InterPro" id="IPR002678">
    <property type="entry name" value="DUF34/NIF3"/>
</dbReference>